<keyword evidence="3" id="KW-1133">Transmembrane helix</keyword>
<keyword evidence="3" id="KW-0812">Transmembrane</keyword>
<dbReference type="EMBL" id="JAKKSL010000002">
    <property type="protein sequence ID" value="MCI2283992.1"/>
    <property type="molecule type" value="Genomic_DNA"/>
</dbReference>
<evidence type="ECO:0000256" key="2">
    <source>
        <dbReference type="ARBA" id="ARBA00022475"/>
    </source>
</evidence>
<keyword evidence="3" id="KW-0472">Membrane</keyword>
<sequence>MNKPYATVCDSETLHNGNVSTSEEVVPKAYLVSFILITLCFPLWGFANDITNPLVKAFSKVLQMSTAEGTWVQVAFYGGYGAMAIPAALFIKKFSYKAGLMMGLAFYALGAFLFIPAAETQTFIPFLFAFFVMTCGLSFLETSANPYVLSMGPAGHSHSTIKPGTSI</sequence>
<organism evidence="4 5">
    <name type="scientific">Colwellia maritima</name>
    <dbReference type="NCBI Taxonomy" id="2912588"/>
    <lineage>
        <taxon>Bacteria</taxon>
        <taxon>Pseudomonadati</taxon>
        <taxon>Pseudomonadota</taxon>
        <taxon>Gammaproteobacteria</taxon>
        <taxon>Alteromonadales</taxon>
        <taxon>Colwelliaceae</taxon>
        <taxon>Colwellia</taxon>
    </lineage>
</organism>
<dbReference type="RefSeq" id="WP_242286391.1">
    <property type="nucleotide sequence ID" value="NZ_JAKKSL010000002.1"/>
</dbReference>
<feature type="transmembrane region" description="Helical" evidence="3">
    <location>
        <begin position="29"/>
        <end position="47"/>
    </location>
</feature>
<evidence type="ECO:0000313" key="5">
    <source>
        <dbReference type="Proteomes" id="UP001139646"/>
    </source>
</evidence>
<evidence type="ECO:0008006" key="6">
    <source>
        <dbReference type="Google" id="ProtNLM"/>
    </source>
</evidence>
<name>A0ABS9X2G9_9GAMM</name>
<gene>
    <name evidence="4" type="ORF">L3081_11975</name>
</gene>
<dbReference type="PANTHER" id="PTHR43702:SF11">
    <property type="entry name" value="L-FUCOSE-PROTON SYMPORTER"/>
    <property type="match status" value="1"/>
</dbReference>
<dbReference type="Gene3D" id="1.20.1250.20">
    <property type="entry name" value="MFS general substrate transporter like domains"/>
    <property type="match status" value="1"/>
</dbReference>
<feature type="transmembrane region" description="Helical" evidence="3">
    <location>
        <begin position="123"/>
        <end position="140"/>
    </location>
</feature>
<accession>A0ABS9X2G9</accession>
<protein>
    <recommendedName>
        <fullName evidence="6">MFS transporter</fullName>
    </recommendedName>
</protein>
<keyword evidence="5" id="KW-1185">Reference proteome</keyword>
<comment type="caution">
    <text evidence="4">The sequence shown here is derived from an EMBL/GenBank/DDBJ whole genome shotgun (WGS) entry which is preliminary data.</text>
</comment>
<feature type="transmembrane region" description="Helical" evidence="3">
    <location>
        <begin position="71"/>
        <end position="91"/>
    </location>
</feature>
<dbReference type="InterPro" id="IPR036259">
    <property type="entry name" value="MFS_trans_sf"/>
</dbReference>
<evidence type="ECO:0000313" key="4">
    <source>
        <dbReference type="EMBL" id="MCI2283992.1"/>
    </source>
</evidence>
<proteinExistence type="predicted"/>
<dbReference type="PANTHER" id="PTHR43702">
    <property type="entry name" value="L-FUCOSE-PROTON SYMPORTER"/>
    <property type="match status" value="1"/>
</dbReference>
<dbReference type="Proteomes" id="UP001139646">
    <property type="component" value="Unassembled WGS sequence"/>
</dbReference>
<dbReference type="SUPFAM" id="SSF103473">
    <property type="entry name" value="MFS general substrate transporter"/>
    <property type="match status" value="1"/>
</dbReference>
<feature type="transmembrane region" description="Helical" evidence="3">
    <location>
        <begin position="98"/>
        <end position="117"/>
    </location>
</feature>
<dbReference type="InterPro" id="IPR050375">
    <property type="entry name" value="MFS_TsgA-like"/>
</dbReference>
<reference evidence="4" key="1">
    <citation type="submission" date="2022-01" db="EMBL/GenBank/DDBJ databases">
        <title>Colwellia maritima, isolated from seawater.</title>
        <authorList>
            <person name="Kristyanto S."/>
            <person name="Jung J."/>
            <person name="Jeon C.O."/>
        </authorList>
    </citation>
    <scope>NUCLEOTIDE SEQUENCE</scope>
    <source>
        <strain evidence="4">MSW7</strain>
    </source>
</reference>
<evidence type="ECO:0000256" key="1">
    <source>
        <dbReference type="ARBA" id="ARBA00004429"/>
    </source>
</evidence>
<evidence type="ECO:0000256" key="3">
    <source>
        <dbReference type="SAM" id="Phobius"/>
    </source>
</evidence>
<comment type="subcellular location">
    <subcellularLocation>
        <location evidence="1">Cell inner membrane</location>
        <topology evidence="1">Multi-pass membrane protein</topology>
    </subcellularLocation>
</comment>
<keyword evidence="2" id="KW-1003">Cell membrane</keyword>